<proteinExistence type="inferred from homology"/>
<dbReference type="GO" id="GO:0003735">
    <property type="term" value="F:structural constituent of ribosome"/>
    <property type="evidence" value="ECO:0007669"/>
    <property type="project" value="InterPro"/>
</dbReference>
<dbReference type="Pfam" id="PF01250">
    <property type="entry name" value="Ribosomal_S6"/>
    <property type="match status" value="1"/>
</dbReference>
<evidence type="ECO:0000256" key="1">
    <source>
        <dbReference type="ARBA" id="ARBA00009512"/>
    </source>
</evidence>
<dbReference type="Gene3D" id="3.30.70.60">
    <property type="match status" value="1"/>
</dbReference>
<gene>
    <name evidence="3 4" type="primary">rpsF</name>
    <name evidence="4" type="ORF">KC573_02975</name>
</gene>
<keyword evidence="3" id="KW-0694">RNA-binding</keyword>
<dbReference type="GO" id="GO:0006412">
    <property type="term" value="P:translation"/>
    <property type="evidence" value="ECO:0007669"/>
    <property type="project" value="UniProtKB-UniRule"/>
</dbReference>
<evidence type="ECO:0000256" key="2">
    <source>
        <dbReference type="ARBA" id="ARBA00035294"/>
    </source>
</evidence>
<accession>A0A955RX70</accession>
<dbReference type="InterPro" id="IPR000529">
    <property type="entry name" value="Ribosomal_bS6"/>
</dbReference>
<dbReference type="EMBL" id="JAGQKY010000135">
    <property type="protein sequence ID" value="MCA9397768.1"/>
    <property type="molecule type" value="Genomic_DNA"/>
</dbReference>
<comment type="caution">
    <text evidence="4">The sequence shown here is derived from an EMBL/GenBank/DDBJ whole genome shotgun (WGS) entry which is preliminary data.</text>
</comment>
<dbReference type="GO" id="GO:1990904">
    <property type="term" value="C:ribonucleoprotein complex"/>
    <property type="evidence" value="ECO:0007669"/>
    <property type="project" value="UniProtKB-KW"/>
</dbReference>
<dbReference type="GO" id="GO:0005737">
    <property type="term" value="C:cytoplasm"/>
    <property type="evidence" value="ECO:0007669"/>
    <property type="project" value="UniProtKB-ARBA"/>
</dbReference>
<dbReference type="InterPro" id="IPR020814">
    <property type="entry name" value="Ribosomal_S6_plastid/chlpt"/>
</dbReference>
<dbReference type="GO" id="GO:0005840">
    <property type="term" value="C:ribosome"/>
    <property type="evidence" value="ECO:0007669"/>
    <property type="project" value="UniProtKB-KW"/>
</dbReference>
<name>A0A955RX70_UNCKA</name>
<dbReference type="PANTHER" id="PTHR21011">
    <property type="entry name" value="MITOCHONDRIAL 28S RIBOSOMAL PROTEIN S6"/>
    <property type="match status" value="1"/>
</dbReference>
<keyword evidence="3 4" id="KW-0689">Ribosomal protein</keyword>
<evidence type="ECO:0000313" key="5">
    <source>
        <dbReference type="Proteomes" id="UP000699691"/>
    </source>
</evidence>
<dbReference type="CDD" id="cd00473">
    <property type="entry name" value="bS6"/>
    <property type="match status" value="1"/>
</dbReference>
<evidence type="ECO:0000256" key="3">
    <source>
        <dbReference type="HAMAP-Rule" id="MF_00360"/>
    </source>
</evidence>
<dbReference type="InterPro" id="IPR035980">
    <property type="entry name" value="Ribosomal_bS6_sf"/>
</dbReference>
<dbReference type="AlphaFoldDB" id="A0A955RX70"/>
<dbReference type="HAMAP" id="MF_00360">
    <property type="entry name" value="Ribosomal_bS6"/>
    <property type="match status" value="1"/>
</dbReference>
<dbReference type="GO" id="GO:0070181">
    <property type="term" value="F:small ribosomal subunit rRNA binding"/>
    <property type="evidence" value="ECO:0007669"/>
    <property type="project" value="TreeGrafter"/>
</dbReference>
<keyword evidence="3" id="KW-0687">Ribonucleoprotein</keyword>
<protein>
    <recommendedName>
        <fullName evidence="2 3">Small ribosomal subunit protein bS6</fullName>
    </recommendedName>
</protein>
<dbReference type="NCBIfam" id="TIGR00166">
    <property type="entry name" value="S6"/>
    <property type="match status" value="1"/>
</dbReference>
<sequence length="97" mass="11169">MTQPQIYMYELVVISKSNIEPKTMHDTVSTVLKEVGGEVKNVEELGEKEFTYQIKGHVSGVYSTYDVEVAQDKVDELQQLLNFEDDVIRVMIIKKEE</sequence>
<organism evidence="4 5">
    <name type="scientific">candidate division WWE3 bacterium</name>
    <dbReference type="NCBI Taxonomy" id="2053526"/>
    <lineage>
        <taxon>Bacteria</taxon>
        <taxon>Katanobacteria</taxon>
    </lineage>
</organism>
<dbReference type="Proteomes" id="UP000699691">
    <property type="component" value="Unassembled WGS sequence"/>
</dbReference>
<evidence type="ECO:0000313" key="4">
    <source>
        <dbReference type="EMBL" id="MCA9397768.1"/>
    </source>
</evidence>
<keyword evidence="3" id="KW-0699">rRNA-binding</keyword>
<reference evidence="4" key="1">
    <citation type="submission" date="2020-04" db="EMBL/GenBank/DDBJ databases">
        <authorList>
            <person name="Zhang T."/>
        </authorList>
    </citation>
    <scope>NUCLEOTIDE SEQUENCE</scope>
    <source>
        <strain evidence="4">HKST-UBA02</strain>
    </source>
</reference>
<dbReference type="SUPFAM" id="SSF54995">
    <property type="entry name" value="Ribosomal protein S6"/>
    <property type="match status" value="1"/>
</dbReference>
<comment type="similarity">
    <text evidence="1 3">Belongs to the bacterial ribosomal protein bS6 family.</text>
</comment>
<reference evidence="4" key="2">
    <citation type="journal article" date="2021" name="Microbiome">
        <title>Successional dynamics and alternative stable states in a saline activated sludge microbial community over 9 years.</title>
        <authorList>
            <person name="Wang Y."/>
            <person name="Ye J."/>
            <person name="Ju F."/>
            <person name="Liu L."/>
            <person name="Boyd J.A."/>
            <person name="Deng Y."/>
            <person name="Parks D.H."/>
            <person name="Jiang X."/>
            <person name="Yin X."/>
            <person name="Woodcroft B.J."/>
            <person name="Tyson G.W."/>
            <person name="Hugenholtz P."/>
            <person name="Polz M.F."/>
            <person name="Zhang T."/>
        </authorList>
    </citation>
    <scope>NUCLEOTIDE SEQUENCE</scope>
    <source>
        <strain evidence="4">HKST-UBA02</strain>
    </source>
</reference>
<comment type="function">
    <text evidence="3">Binds together with bS18 to 16S ribosomal RNA.</text>
</comment>
<dbReference type="PANTHER" id="PTHR21011:SF1">
    <property type="entry name" value="SMALL RIBOSOMAL SUBUNIT PROTEIN BS6M"/>
    <property type="match status" value="1"/>
</dbReference>
<dbReference type="InterPro" id="IPR014717">
    <property type="entry name" value="Transl_elong_EF1B/ribsomal_bS6"/>
</dbReference>